<evidence type="ECO:0008006" key="4">
    <source>
        <dbReference type="Google" id="ProtNLM"/>
    </source>
</evidence>
<dbReference type="Proteomes" id="UP001596002">
    <property type="component" value="Unassembled WGS sequence"/>
</dbReference>
<evidence type="ECO:0000313" key="3">
    <source>
        <dbReference type="Proteomes" id="UP001596002"/>
    </source>
</evidence>
<reference evidence="3" key="1">
    <citation type="journal article" date="2019" name="Int. J. Syst. Evol. Microbiol.">
        <title>The Global Catalogue of Microorganisms (GCM) 10K type strain sequencing project: providing services to taxonomists for standard genome sequencing and annotation.</title>
        <authorList>
            <consortium name="The Broad Institute Genomics Platform"/>
            <consortium name="The Broad Institute Genome Sequencing Center for Infectious Disease"/>
            <person name="Wu L."/>
            <person name="Ma J."/>
        </authorList>
    </citation>
    <scope>NUCLEOTIDE SEQUENCE [LARGE SCALE GENOMIC DNA]</scope>
    <source>
        <strain evidence="3">WYCCWR 12678</strain>
    </source>
</reference>
<name>A0ABV9QB22_9BACL</name>
<protein>
    <recommendedName>
        <fullName evidence="4">ATP synthase subunit I</fullName>
    </recommendedName>
</protein>
<keyword evidence="1" id="KW-1133">Transmembrane helix</keyword>
<accession>A0ABV9QB22</accession>
<evidence type="ECO:0000313" key="2">
    <source>
        <dbReference type="EMBL" id="MFC4769835.1"/>
    </source>
</evidence>
<organism evidence="2 3">
    <name type="scientific">Effusibacillus consociatus</name>
    <dbReference type="NCBI Taxonomy" id="1117041"/>
    <lineage>
        <taxon>Bacteria</taxon>
        <taxon>Bacillati</taxon>
        <taxon>Bacillota</taxon>
        <taxon>Bacilli</taxon>
        <taxon>Bacillales</taxon>
        <taxon>Alicyclobacillaceae</taxon>
        <taxon>Effusibacillus</taxon>
    </lineage>
</organism>
<keyword evidence="1" id="KW-0472">Membrane</keyword>
<evidence type="ECO:0000256" key="1">
    <source>
        <dbReference type="SAM" id="Phobius"/>
    </source>
</evidence>
<proteinExistence type="predicted"/>
<keyword evidence="3" id="KW-1185">Reference proteome</keyword>
<feature type="transmembrane region" description="Helical" evidence="1">
    <location>
        <begin position="78"/>
        <end position="98"/>
    </location>
</feature>
<dbReference type="EMBL" id="JBHSHC010000147">
    <property type="protein sequence ID" value="MFC4769835.1"/>
    <property type="molecule type" value="Genomic_DNA"/>
</dbReference>
<keyword evidence="1" id="KW-0812">Transmembrane</keyword>
<dbReference type="RefSeq" id="WP_380028797.1">
    <property type="nucleotide sequence ID" value="NZ_JBHSHC010000147.1"/>
</dbReference>
<feature type="transmembrane region" description="Helical" evidence="1">
    <location>
        <begin position="34"/>
        <end position="58"/>
    </location>
</feature>
<gene>
    <name evidence="2" type="ORF">ACFO8Q_21240</name>
</gene>
<sequence length="123" mass="14229">MKGWHWLLLAAAVGIFIAEQLISASPNQAGRYLLFHYILEIAYFIVLLILGTAIGRLVQQRLRKRQDKAEYVKSIRTYRFLAFLFVVAAGLYMMTGWIPGWIGKHVIFIGGYYYGLSRLREQE</sequence>
<comment type="caution">
    <text evidence="2">The sequence shown here is derived from an EMBL/GenBank/DDBJ whole genome shotgun (WGS) entry which is preliminary data.</text>
</comment>